<keyword evidence="3" id="KW-0010">Activator</keyword>
<organism evidence="6 7">
    <name type="scientific">Pusillibacter faecalis</name>
    <dbReference type="NCBI Taxonomy" id="2714358"/>
    <lineage>
        <taxon>Bacteria</taxon>
        <taxon>Bacillati</taxon>
        <taxon>Bacillota</taxon>
        <taxon>Clostridia</taxon>
        <taxon>Eubacteriales</taxon>
        <taxon>Oscillospiraceae</taxon>
        <taxon>Pusillibacter</taxon>
    </lineage>
</organism>
<accession>A0A810QB29</accession>
<reference evidence="6" key="1">
    <citation type="submission" date="2020-09" db="EMBL/GenBank/DDBJ databases">
        <title>New species isolated from human feces.</title>
        <authorList>
            <person name="Kitahara M."/>
            <person name="Shigeno Y."/>
            <person name="Shime M."/>
            <person name="Matsumoto Y."/>
            <person name="Nakamura S."/>
            <person name="Motooka D."/>
            <person name="Fukuoka S."/>
            <person name="Nishikawa H."/>
            <person name="Benno Y."/>
        </authorList>
    </citation>
    <scope>NUCLEOTIDE SEQUENCE</scope>
    <source>
        <strain evidence="6">MM59</strain>
    </source>
</reference>
<dbReference type="InterPro" id="IPR050204">
    <property type="entry name" value="AraC_XylS_family_regulators"/>
</dbReference>
<name>A0A810QB29_9FIRM</name>
<dbReference type="InterPro" id="IPR014710">
    <property type="entry name" value="RmlC-like_jellyroll"/>
</dbReference>
<dbReference type="PROSITE" id="PS00041">
    <property type="entry name" value="HTH_ARAC_FAMILY_1"/>
    <property type="match status" value="1"/>
</dbReference>
<evidence type="ECO:0000259" key="5">
    <source>
        <dbReference type="PROSITE" id="PS01124"/>
    </source>
</evidence>
<dbReference type="Proteomes" id="UP000679848">
    <property type="component" value="Chromosome"/>
</dbReference>
<proteinExistence type="predicted"/>
<dbReference type="InterPro" id="IPR003313">
    <property type="entry name" value="AraC-bd"/>
</dbReference>
<keyword evidence="7" id="KW-1185">Reference proteome</keyword>
<dbReference type="RefSeq" id="WP_187030462.1">
    <property type="nucleotide sequence ID" value="NZ_AP023420.1"/>
</dbReference>
<evidence type="ECO:0000256" key="1">
    <source>
        <dbReference type="ARBA" id="ARBA00023015"/>
    </source>
</evidence>
<dbReference type="Pfam" id="PF02311">
    <property type="entry name" value="AraC_binding"/>
    <property type="match status" value="1"/>
</dbReference>
<dbReference type="PANTHER" id="PTHR46796">
    <property type="entry name" value="HTH-TYPE TRANSCRIPTIONAL ACTIVATOR RHAS-RELATED"/>
    <property type="match status" value="1"/>
</dbReference>
<dbReference type="InterPro" id="IPR037923">
    <property type="entry name" value="HTH-like"/>
</dbReference>
<keyword evidence="1" id="KW-0805">Transcription regulation</keyword>
<dbReference type="InterPro" id="IPR018060">
    <property type="entry name" value="HTH_AraC"/>
</dbReference>
<evidence type="ECO:0000256" key="3">
    <source>
        <dbReference type="ARBA" id="ARBA00023159"/>
    </source>
</evidence>
<dbReference type="AlphaFoldDB" id="A0A810QB29"/>
<dbReference type="SUPFAM" id="SSF46689">
    <property type="entry name" value="Homeodomain-like"/>
    <property type="match status" value="2"/>
</dbReference>
<dbReference type="Pfam" id="PF12833">
    <property type="entry name" value="HTH_18"/>
    <property type="match status" value="1"/>
</dbReference>
<dbReference type="PRINTS" id="PR00032">
    <property type="entry name" value="HTHARAC"/>
</dbReference>
<evidence type="ECO:0000313" key="6">
    <source>
        <dbReference type="EMBL" id="BCK85174.1"/>
    </source>
</evidence>
<dbReference type="InterPro" id="IPR009057">
    <property type="entry name" value="Homeodomain-like_sf"/>
</dbReference>
<dbReference type="EMBL" id="AP023420">
    <property type="protein sequence ID" value="BCK85174.1"/>
    <property type="molecule type" value="Genomic_DNA"/>
</dbReference>
<dbReference type="SMART" id="SM00342">
    <property type="entry name" value="HTH_ARAC"/>
    <property type="match status" value="1"/>
</dbReference>
<dbReference type="GO" id="GO:0043565">
    <property type="term" value="F:sequence-specific DNA binding"/>
    <property type="evidence" value="ECO:0007669"/>
    <property type="project" value="InterPro"/>
</dbReference>
<dbReference type="InterPro" id="IPR020449">
    <property type="entry name" value="Tscrpt_reg_AraC-type_HTH"/>
</dbReference>
<sequence>MKNEVRTAVYDGTLQVEAYRLQGIAQPFPAHFHDHYVIGLTEAGERRMICRGQTWTLQRGSMVLFCPGELHACVQANAEPFDYRGMNIPSQVMLKEVREAVGNTALPEFSQPALEDAEAACCLRLLHQAIMEEDSSFRKEELFLLLISRLLQQYGQPPPRSVSECRSEVESARAFMEKHFAEHLDLEQLCGLVHLSKSTLLRAFTRAKGITPYHYLVNLRICAAKRLLEQGASLLEAAMQTGFSDQSHFTNCFSRYIGLTPGAYQEIFTRAEKRG</sequence>
<evidence type="ECO:0000256" key="4">
    <source>
        <dbReference type="ARBA" id="ARBA00023163"/>
    </source>
</evidence>
<dbReference type="PROSITE" id="PS01124">
    <property type="entry name" value="HTH_ARAC_FAMILY_2"/>
    <property type="match status" value="1"/>
</dbReference>
<evidence type="ECO:0000313" key="7">
    <source>
        <dbReference type="Proteomes" id="UP000679848"/>
    </source>
</evidence>
<keyword evidence="4" id="KW-0804">Transcription</keyword>
<keyword evidence="2" id="KW-0238">DNA-binding</keyword>
<gene>
    <name evidence="6" type="ORF">MM59RIKEN_24930</name>
</gene>
<protein>
    <submittedName>
        <fullName evidence="6">AraC family transcriptional regulator</fullName>
    </submittedName>
</protein>
<dbReference type="KEGG" id="pfaa:MM59RIKEN_24930"/>
<dbReference type="InterPro" id="IPR018062">
    <property type="entry name" value="HTH_AraC-typ_CS"/>
</dbReference>
<feature type="domain" description="HTH araC/xylS-type" evidence="5">
    <location>
        <begin position="170"/>
        <end position="267"/>
    </location>
</feature>
<dbReference type="Gene3D" id="2.60.120.10">
    <property type="entry name" value="Jelly Rolls"/>
    <property type="match status" value="1"/>
</dbReference>
<dbReference type="PANTHER" id="PTHR46796:SF2">
    <property type="entry name" value="TRANSCRIPTIONAL REGULATORY PROTEIN"/>
    <property type="match status" value="1"/>
</dbReference>
<dbReference type="Gene3D" id="1.10.10.60">
    <property type="entry name" value="Homeodomain-like"/>
    <property type="match status" value="1"/>
</dbReference>
<evidence type="ECO:0000256" key="2">
    <source>
        <dbReference type="ARBA" id="ARBA00023125"/>
    </source>
</evidence>
<dbReference type="GO" id="GO:0003700">
    <property type="term" value="F:DNA-binding transcription factor activity"/>
    <property type="evidence" value="ECO:0007669"/>
    <property type="project" value="InterPro"/>
</dbReference>
<dbReference type="SUPFAM" id="SSF51215">
    <property type="entry name" value="Regulatory protein AraC"/>
    <property type="match status" value="1"/>
</dbReference>